<dbReference type="Proteomes" id="UP001152607">
    <property type="component" value="Unassembled WGS sequence"/>
</dbReference>
<reference evidence="1" key="1">
    <citation type="submission" date="2023-01" db="EMBL/GenBank/DDBJ databases">
        <authorList>
            <person name="Van Ghelder C."/>
            <person name="Rancurel C."/>
        </authorList>
    </citation>
    <scope>NUCLEOTIDE SEQUENCE</scope>
    <source>
        <strain evidence="1">CNCM I-4278</strain>
    </source>
</reference>
<accession>A0A9W4XKZ9</accession>
<evidence type="ECO:0000313" key="1">
    <source>
        <dbReference type="EMBL" id="CAI6332405.1"/>
    </source>
</evidence>
<proteinExistence type="predicted"/>
<dbReference type="EMBL" id="CAOQHR010000003">
    <property type="protein sequence ID" value="CAI6332405.1"/>
    <property type="molecule type" value="Genomic_DNA"/>
</dbReference>
<gene>
    <name evidence="1" type="ORF">PDIGIT_LOCUS5428</name>
</gene>
<evidence type="ECO:0000313" key="2">
    <source>
        <dbReference type="Proteomes" id="UP001152607"/>
    </source>
</evidence>
<sequence length="48" mass="5771">MYHHKKGDKNGKDEWKWGFVQTDHSFWVTSARYTKKKGRHYCSHTGES</sequence>
<name>A0A9W4XKZ9_9PLEO</name>
<organism evidence="1 2">
    <name type="scientific">Periconia digitata</name>
    <dbReference type="NCBI Taxonomy" id="1303443"/>
    <lineage>
        <taxon>Eukaryota</taxon>
        <taxon>Fungi</taxon>
        <taxon>Dikarya</taxon>
        <taxon>Ascomycota</taxon>
        <taxon>Pezizomycotina</taxon>
        <taxon>Dothideomycetes</taxon>
        <taxon>Pleosporomycetidae</taxon>
        <taxon>Pleosporales</taxon>
        <taxon>Massarineae</taxon>
        <taxon>Periconiaceae</taxon>
        <taxon>Periconia</taxon>
    </lineage>
</organism>
<protein>
    <submittedName>
        <fullName evidence="1">Uncharacterized protein</fullName>
    </submittedName>
</protein>
<comment type="caution">
    <text evidence="1">The sequence shown here is derived from an EMBL/GenBank/DDBJ whole genome shotgun (WGS) entry which is preliminary data.</text>
</comment>
<dbReference type="AlphaFoldDB" id="A0A9W4XKZ9"/>
<keyword evidence="2" id="KW-1185">Reference proteome</keyword>